<organism evidence="3 4">
    <name type="scientific">Tetrahymena thermophila (strain SB210)</name>
    <dbReference type="NCBI Taxonomy" id="312017"/>
    <lineage>
        <taxon>Eukaryota</taxon>
        <taxon>Sar</taxon>
        <taxon>Alveolata</taxon>
        <taxon>Ciliophora</taxon>
        <taxon>Intramacronucleata</taxon>
        <taxon>Oligohymenophorea</taxon>
        <taxon>Hymenostomatida</taxon>
        <taxon>Tetrahymenina</taxon>
        <taxon>Tetrahymenidae</taxon>
        <taxon>Tetrahymena</taxon>
    </lineage>
</organism>
<evidence type="ECO:0000256" key="2">
    <source>
        <dbReference type="SAM" id="MobiDB-lite"/>
    </source>
</evidence>
<dbReference type="Gene3D" id="2.40.50.140">
    <property type="entry name" value="Nucleic acid-binding proteins"/>
    <property type="match status" value="1"/>
</dbReference>
<evidence type="ECO:0000256" key="1">
    <source>
        <dbReference type="ARBA" id="ARBA00023125"/>
    </source>
</evidence>
<dbReference type="Proteomes" id="UP000009168">
    <property type="component" value="Unassembled WGS sequence"/>
</dbReference>
<dbReference type="OMA" id="CSAYNEN"/>
<evidence type="ECO:0000313" key="4">
    <source>
        <dbReference type="Proteomes" id="UP000009168"/>
    </source>
</evidence>
<sequence length="161" mass="19041">MYEDRIEYRQYQQKQTQNQNEPKRINTQHLDSLINRQPSHQIKNIKPFDKNIELKFIVLSKSPPIKTKQGTIMTPMIIADSTGCIQMNVFDDYGTFIQESNTCYTQNAYATMYKDRLILYQGKQGILKQLSDYFFDFKTKPNISDQNWSEYLASKQNNNMN</sequence>
<feature type="region of interest" description="Disordered" evidence="2">
    <location>
        <begin position="1"/>
        <end position="23"/>
    </location>
</feature>
<dbReference type="GO" id="GO:0070876">
    <property type="term" value="C:SOSS complex"/>
    <property type="evidence" value="ECO:0007669"/>
    <property type="project" value="TreeGrafter"/>
</dbReference>
<feature type="compositionally biased region" description="Low complexity" evidence="2">
    <location>
        <begin position="10"/>
        <end position="19"/>
    </location>
</feature>
<dbReference type="GeneID" id="7838339"/>
<dbReference type="InParanoid" id="I7M2S6"/>
<dbReference type="HOGENOM" id="CLU_1647154_0_0_1"/>
<name>I7M2S6_TETTS</name>
<accession>I7M2S6</accession>
<dbReference type="PANTHER" id="PTHR13356">
    <property type="entry name" value="OB FOLD NUCLEIC ACID BINDING PROTEIN-RELATED"/>
    <property type="match status" value="1"/>
</dbReference>
<reference evidence="4" key="1">
    <citation type="journal article" date="2006" name="PLoS Biol.">
        <title>Macronuclear genome sequence of the ciliate Tetrahymena thermophila, a model eukaryote.</title>
        <authorList>
            <person name="Eisen J.A."/>
            <person name="Coyne R.S."/>
            <person name="Wu M."/>
            <person name="Wu D."/>
            <person name="Thiagarajan M."/>
            <person name="Wortman J.R."/>
            <person name="Badger J.H."/>
            <person name="Ren Q."/>
            <person name="Amedeo P."/>
            <person name="Jones K.M."/>
            <person name="Tallon L.J."/>
            <person name="Delcher A.L."/>
            <person name="Salzberg S.L."/>
            <person name="Silva J.C."/>
            <person name="Haas B.J."/>
            <person name="Majoros W.H."/>
            <person name="Farzad M."/>
            <person name="Carlton J.M."/>
            <person name="Smith R.K. Jr."/>
            <person name="Garg J."/>
            <person name="Pearlman R.E."/>
            <person name="Karrer K.M."/>
            <person name="Sun L."/>
            <person name="Manning G."/>
            <person name="Elde N.C."/>
            <person name="Turkewitz A.P."/>
            <person name="Asai D.J."/>
            <person name="Wilkes D.E."/>
            <person name="Wang Y."/>
            <person name="Cai H."/>
            <person name="Collins K."/>
            <person name="Stewart B.A."/>
            <person name="Lee S.R."/>
            <person name="Wilamowska K."/>
            <person name="Weinberg Z."/>
            <person name="Ruzzo W.L."/>
            <person name="Wloga D."/>
            <person name="Gaertig J."/>
            <person name="Frankel J."/>
            <person name="Tsao C.-C."/>
            <person name="Gorovsky M.A."/>
            <person name="Keeling P.J."/>
            <person name="Waller R.F."/>
            <person name="Patron N.J."/>
            <person name="Cherry J.M."/>
            <person name="Stover N.A."/>
            <person name="Krieger C.J."/>
            <person name="del Toro C."/>
            <person name="Ryder H.F."/>
            <person name="Williamson S.C."/>
            <person name="Barbeau R.A."/>
            <person name="Hamilton E.P."/>
            <person name="Orias E."/>
        </authorList>
    </citation>
    <scope>NUCLEOTIDE SEQUENCE [LARGE SCALE GENOMIC DNA]</scope>
    <source>
        <strain evidence="4">SB210</strain>
    </source>
</reference>
<dbReference type="STRING" id="312017.I7M2S6"/>
<dbReference type="GO" id="GO:0010212">
    <property type="term" value="P:response to ionizing radiation"/>
    <property type="evidence" value="ECO:0007669"/>
    <property type="project" value="TreeGrafter"/>
</dbReference>
<dbReference type="GO" id="GO:0003677">
    <property type="term" value="F:DNA binding"/>
    <property type="evidence" value="ECO:0007669"/>
    <property type="project" value="UniProtKB-KW"/>
</dbReference>
<dbReference type="EMBL" id="GG662605">
    <property type="protein sequence ID" value="EAS01213.1"/>
    <property type="molecule type" value="Genomic_DNA"/>
</dbReference>
<dbReference type="OrthoDB" id="295715at2759"/>
<dbReference type="KEGG" id="tet:TTHERM_00318760"/>
<protein>
    <submittedName>
        <fullName evidence="3">SOSS complex subunit B1, putative</fullName>
    </submittedName>
</protein>
<keyword evidence="1" id="KW-0238">DNA-binding</keyword>
<dbReference type="AlphaFoldDB" id="I7M2S6"/>
<dbReference type="RefSeq" id="XP_001021458.1">
    <property type="nucleotide sequence ID" value="XM_001021458.3"/>
</dbReference>
<dbReference type="GO" id="GO:0000724">
    <property type="term" value="P:double-strand break repair via homologous recombination"/>
    <property type="evidence" value="ECO:0007669"/>
    <property type="project" value="TreeGrafter"/>
</dbReference>
<evidence type="ECO:0000313" key="3">
    <source>
        <dbReference type="EMBL" id="EAS01213.1"/>
    </source>
</evidence>
<dbReference type="InterPro" id="IPR012340">
    <property type="entry name" value="NA-bd_OB-fold"/>
</dbReference>
<gene>
    <name evidence="3" type="ORF">TTHERM_00318760</name>
</gene>
<dbReference type="GO" id="GO:0044818">
    <property type="term" value="P:mitotic G2/M transition checkpoint"/>
    <property type="evidence" value="ECO:0007669"/>
    <property type="project" value="TreeGrafter"/>
</dbReference>
<proteinExistence type="predicted"/>
<dbReference type="eggNOG" id="KOG3416">
    <property type="taxonomic scope" value="Eukaryota"/>
</dbReference>
<dbReference type="PANTHER" id="PTHR13356:SF0">
    <property type="entry name" value="SOSS COMPLEX SUBUNIT B HOMOLOG"/>
    <property type="match status" value="1"/>
</dbReference>
<dbReference type="InterPro" id="IPR051231">
    <property type="entry name" value="SOSS-B"/>
</dbReference>
<keyword evidence="4" id="KW-1185">Reference proteome</keyword>
<dbReference type="SUPFAM" id="SSF50249">
    <property type="entry name" value="Nucleic acid-binding proteins"/>
    <property type="match status" value="1"/>
</dbReference>